<proteinExistence type="predicted"/>
<comment type="caution">
    <text evidence="1">The sequence shown here is derived from an EMBL/GenBank/DDBJ whole genome shotgun (WGS) entry which is preliminary data.</text>
</comment>
<keyword evidence="2" id="KW-1185">Reference proteome</keyword>
<dbReference type="EMBL" id="JBBNAE010000010">
    <property type="protein sequence ID" value="KAK9091435.1"/>
    <property type="molecule type" value="Genomic_DNA"/>
</dbReference>
<accession>A0AAP0EDP9</accession>
<protein>
    <submittedName>
        <fullName evidence="1">Uncharacterized protein</fullName>
    </submittedName>
</protein>
<gene>
    <name evidence="1" type="ORF">Sjap_024612</name>
</gene>
<evidence type="ECO:0000313" key="1">
    <source>
        <dbReference type="EMBL" id="KAK9091435.1"/>
    </source>
</evidence>
<evidence type="ECO:0000313" key="2">
    <source>
        <dbReference type="Proteomes" id="UP001417504"/>
    </source>
</evidence>
<dbReference type="Proteomes" id="UP001417504">
    <property type="component" value="Unassembled WGS sequence"/>
</dbReference>
<reference evidence="1 2" key="1">
    <citation type="submission" date="2024-01" db="EMBL/GenBank/DDBJ databases">
        <title>Genome assemblies of Stephania.</title>
        <authorList>
            <person name="Yang L."/>
        </authorList>
    </citation>
    <scope>NUCLEOTIDE SEQUENCE [LARGE SCALE GENOMIC DNA]</scope>
    <source>
        <strain evidence="1">QJT</strain>
        <tissue evidence="1">Leaf</tissue>
    </source>
</reference>
<dbReference type="AlphaFoldDB" id="A0AAP0EDP9"/>
<name>A0AAP0EDP9_9MAGN</name>
<sequence length="58" mass="6853">MNWLKSYSLIRKISMHRIILEMHNKVIQGKRCHDKVSRTLVTQGVQEPSDLPRDAHTR</sequence>
<organism evidence="1 2">
    <name type="scientific">Stephania japonica</name>
    <dbReference type="NCBI Taxonomy" id="461633"/>
    <lineage>
        <taxon>Eukaryota</taxon>
        <taxon>Viridiplantae</taxon>
        <taxon>Streptophyta</taxon>
        <taxon>Embryophyta</taxon>
        <taxon>Tracheophyta</taxon>
        <taxon>Spermatophyta</taxon>
        <taxon>Magnoliopsida</taxon>
        <taxon>Ranunculales</taxon>
        <taxon>Menispermaceae</taxon>
        <taxon>Menispermoideae</taxon>
        <taxon>Cissampelideae</taxon>
        <taxon>Stephania</taxon>
    </lineage>
</organism>